<keyword evidence="11" id="KW-1185">Reference proteome</keyword>
<evidence type="ECO:0000256" key="1">
    <source>
        <dbReference type="ARBA" id="ARBA00005871"/>
    </source>
</evidence>
<dbReference type="InterPro" id="IPR032465">
    <property type="entry name" value="ACMSD"/>
</dbReference>
<reference evidence="10 11" key="1">
    <citation type="journal article" date="2018" name="Sci. Rep.">
        <title>Comparative genomics provides insights into the lifestyle and reveals functional heterogeneity of dark septate endophytic fungi.</title>
        <authorList>
            <person name="Knapp D.G."/>
            <person name="Nemeth J.B."/>
            <person name="Barry K."/>
            <person name="Hainaut M."/>
            <person name="Henrissat B."/>
            <person name="Johnson J."/>
            <person name="Kuo A."/>
            <person name="Lim J.H.P."/>
            <person name="Lipzen A."/>
            <person name="Nolan M."/>
            <person name="Ohm R.A."/>
            <person name="Tamas L."/>
            <person name="Grigoriev I.V."/>
            <person name="Spatafora J.W."/>
            <person name="Nagy L.G."/>
            <person name="Kovacs G.M."/>
        </authorList>
    </citation>
    <scope>NUCLEOTIDE SEQUENCE [LARGE SCALE GENOMIC DNA]</scope>
    <source>
        <strain evidence="10 11">DSE2036</strain>
    </source>
</reference>
<evidence type="ECO:0000256" key="3">
    <source>
        <dbReference type="ARBA" id="ARBA00022793"/>
    </source>
</evidence>
<dbReference type="GO" id="GO:0005829">
    <property type="term" value="C:cytosol"/>
    <property type="evidence" value="ECO:0007669"/>
    <property type="project" value="TreeGrafter"/>
</dbReference>
<evidence type="ECO:0000256" key="6">
    <source>
        <dbReference type="ARBA" id="ARBA00036832"/>
    </source>
</evidence>
<dbReference type="STRING" id="97972.A0A2V1DAA5"/>
<gene>
    <name evidence="10" type="ORF">DM02DRAFT_691710</name>
</gene>
<evidence type="ECO:0000256" key="4">
    <source>
        <dbReference type="ARBA" id="ARBA00022833"/>
    </source>
</evidence>
<dbReference type="InterPro" id="IPR006680">
    <property type="entry name" value="Amidohydro-rel"/>
</dbReference>
<dbReference type="Gene3D" id="3.20.20.140">
    <property type="entry name" value="Metal-dependent hydrolases"/>
    <property type="match status" value="1"/>
</dbReference>
<dbReference type="EMBL" id="KZ805510">
    <property type="protein sequence ID" value="PVH95057.1"/>
    <property type="molecule type" value="Genomic_DNA"/>
</dbReference>
<feature type="domain" description="Amidohydrolase-related" evidence="9">
    <location>
        <begin position="4"/>
        <end position="287"/>
    </location>
</feature>
<keyword evidence="10" id="KW-0378">Hydrolase</keyword>
<dbReference type="GO" id="GO:0047596">
    <property type="term" value="F:6-methylsalicylate decarboxylase activity"/>
    <property type="evidence" value="ECO:0007669"/>
    <property type="project" value="UniProtKB-EC"/>
</dbReference>
<accession>A0A2V1DAA5</accession>
<dbReference type="OrthoDB" id="2832284at2759"/>
<keyword evidence="3 8" id="KW-0210">Decarboxylase</keyword>
<dbReference type="GO" id="GO:0016787">
    <property type="term" value="F:hydrolase activity"/>
    <property type="evidence" value="ECO:0007669"/>
    <property type="project" value="UniProtKB-KW"/>
</dbReference>
<sequence>MSKIDVHHHCYPPQMREALERAGGDPSGWYIPDWTPELDAEINDELNVRTAILSVTAPGPCIETDRSRAALLARQCNEYCASIVRNNPDRYGFFASLPSLLDTNACLEEIGYAIEKLGADGITLFTRYGEGHEYLGAPAFAPIWAELSRRQAVVFVHPTHPVDTALVNPSLPQPMFDYPHETGRAAIDLLTSGTLNKFPSCKIILSHAGGTLPYLIHRAAVMLPHTPVSVGMSTDEMIQLARRSFWFDTAISANPVTMKALVEFAGTGRILFGSDFPNAPREAIRTFTNGFEELGAGFMYAKTQANFVFPFLVHLQTEM</sequence>
<keyword evidence="4" id="KW-0862">Zinc</keyword>
<dbReference type="SUPFAM" id="SSF51556">
    <property type="entry name" value="Metallo-dependent hydrolases"/>
    <property type="match status" value="1"/>
</dbReference>
<evidence type="ECO:0000256" key="5">
    <source>
        <dbReference type="ARBA" id="ARBA00023239"/>
    </source>
</evidence>
<dbReference type="GO" id="GO:0019748">
    <property type="term" value="P:secondary metabolic process"/>
    <property type="evidence" value="ECO:0007669"/>
    <property type="project" value="TreeGrafter"/>
</dbReference>
<dbReference type="EC" id="4.1.1.52" evidence="7"/>
<dbReference type="PANTHER" id="PTHR21240:SF29">
    <property type="entry name" value="AMIDOHYDROLASE-RELATED DOMAIN-CONTAINING PROTEIN"/>
    <property type="match status" value="1"/>
</dbReference>
<evidence type="ECO:0000256" key="7">
    <source>
        <dbReference type="ARBA" id="ARBA00038889"/>
    </source>
</evidence>
<dbReference type="AlphaFoldDB" id="A0A2V1DAA5"/>
<dbReference type="InterPro" id="IPR032466">
    <property type="entry name" value="Metal_Hydrolase"/>
</dbReference>
<keyword evidence="2" id="KW-0479">Metal-binding</keyword>
<dbReference type="PANTHER" id="PTHR21240">
    <property type="entry name" value="2-AMINO-3-CARBOXYLMUCONATE-6-SEMIALDEHYDE DECARBOXYLASE"/>
    <property type="match status" value="1"/>
</dbReference>
<keyword evidence="5 8" id="KW-0456">Lyase</keyword>
<evidence type="ECO:0000313" key="10">
    <source>
        <dbReference type="EMBL" id="PVH95057.1"/>
    </source>
</evidence>
<dbReference type="GO" id="GO:0046872">
    <property type="term" value="F:metal ion binding"/>
    <property type="evidence" value="ECO:0007669"/>
    <property type="project" value="UniProtKB-KW"/>
</dbReference>
<evidence type="ECO:0000256" key="2">
    <source>
        <dbReference type="ARBA" id="ARBA00022723"/>
    </source>
</evidence>
<name>A0A2V1DAA5_9PLEO</name>
<proteinExistence type="inferred from homology"/>
<evidence type="ECO:0000313" key="11">
    <source>
        <dbReference type="Proteomes" id="UP000244855"/>
    </source>
</evidence>
<dbReference type="Proteomes" id="UP000244855">
    <property type="component" value="Unassembled WGS sequence"/>
</dbReference>
<protein>
    <recommendedName>
        <fullName evidence="7">6-methylsalicylate decarboxylase</fullName>
        <ecNumber evidence="7">4.1.1.52</ecNumber>
    </recommendedName>
</protein>
<organism evidence="10 11">
    <name type="scientific">Periconia macrospinosa</name>
    <dbReference type="NCBI Taxonomy" id="97972"/>
    <lineage>
        <taxon>Eukaryota</taxon>
        <taxon>Fungi</taxon>
        <taxon>Dikarya</taxon>
        <taxon>Ascomycota</taxon>
        <taxon>Pezizomycotina</taxon>
        <taxon>Dothideomycetes</taxon>
        <taxon>Pleosporomycetidae</taxon>
        <taxon>Pleosporales</taxon>
        <taxon>Massarineae</taxon>
        <taxon>Periconiaceae</taxon>
        <taxon>Periconia</taxon>
    </lineage>
</organism>
<comment type="similarity">
    <text evidence="1">Belongs to the metallo-dependent hydrolases superfamily. ACMSD family.</text>
</comment>
<comment type="catalytic activity">
    <reaction evidence="6">
        <text>6-methylsalicylate + H(+) = 3-methylphenol + CO2</text>
        <dbReference type="Rhea" id="RHEA:23112"/>
        <dbReference type="ChEBI" id="CHEBI:15378"/>
        <dbReference type="ChEBI" id="CHEBI:16526"/>
        <dbReference type="ChEBI" id="CHEBI:17231"/>
        <dbReference type="ChEBI" id="CHEBI:36658"/>
        <dbReference type="EC" id="4.1.1.52"/>
    </reaction>
    <physiologicalReaction direction="left-to-right" evidence="6">
        <dbReference type="Rhea" id="RHEA:23113"/>
    </physiologicalReaction>
</comment>
<evidence type="ECO:0000259" key="9">
    <source>
        <dbReference type="Pfam" id="PF04909"/>
    </source>
</evidence>
<dbReference type="Pfam" id="PF04909">
    <property type="entry name" value="Amidohydro_2"/>
    <property type="match status" value="1"/>
</dbReference>
<evidence type="ECO:0000256" key="8">
    <source>
        <dbReference type="RuleBase" id="RU366045"/>
    </source>
</evidence>